<evidence type="ECO:0000313" key="2">
    <source>
        <dbReference type="EMBL" id="CAA9526406.1"/>
    </source>
</evidence>
<accession>A0A6J4TLA1</accession>
<sequence>MKKVAIFAAVGGLTLIAAAPHDSAGGYPPCSATVTDSCIQLYERGVATQTNLALNDQLGPNRAGIGLAAMGGPYEPIEPDQEYAAYEADEYASDWTADEPQAVEDDWTSDEESLAYTAPEEDAYSSDGYADDMSGVY</sequence>
<reference evidence="2" key="1">
    <citation type="submission" date="2020-02" db="EMBL/GenBank/DDBJ databases">
        <authorList>
            <person name="Meier V. D."/>
        </authorList>
    </citation>
    <scope>NUCLEOTIDE SEQUENCE</scope>
    <source>
        <strain evidence="2">AVDCRST_MAG23</strain>
    </source>
</reference>
<evidence type="ECO:0000256" key="1">
    <source>
        <dbReference type="SAM" id="MobiDB-lite"/>
    </source>
</evidence>
<dbReference type="EMBL" id="CADCWD010000023">
    <property type="protein sequence ID" value="CAA9526406.1"/>
    <property type="molecule type" value="Genomic_DNA"/>
</dbReference>
<proteinExistence type="predicted"/>
<feature type="region of interest" description="Disordered" evidence="1">
    <location>
        <begin position="94"/>
        <end position="137"/>
    </location>
</feature>
<organism evidence="2">
    <name type="scientific">uncultured Sphingosinicella sp</name>
    <dbReference type="NCBI Taxonomy" id="478748"/>
    <lineage>
        <taxon>Bacteria</taxon>
        <taxon>Pseudomonadati</taxon>
        <taxon>Pseudomonadota</taxon>
        <taxon>Alphaproteobacteria</taxon>
        <taxon>Sphingomonadales</taxon>
        <taxon>Sphingosinicellaceae</taxon>
        <taxon>Sphingosinicella</taxon>
        <taxon>environmental samples</taxon>
    </lineage>
</organism>
<name>A0A6J4TLA1_9SPHN</name>
<feature type="compositionally biased region" description="Acidic residues" evidence="1">
    <location>
        <begin position="101"/>
        <end position="124"/>
    </location>
</feature>
<dbReference type="AlphaFoldDB" id="A0A6J4TLA1"/>
<protein>
    <submittedName>
        <fullName evidence="2">Uncharacterized protein</fullName>
    </submittedName>
</protein>
<gene>
    <name evidence="2" type="ORF">AVDCRST_MAG23-594</name>
</gene>